<accession>W2TEW9</accession>
<evidence type="ECO:0000313" key="6">
    <source>
        <dbReference type="Proteomes" id="UP000053676"/>
    </source>
</evidence>
<dbReference type="PANTHER" id="PTHR23294">
    <property type="entry name" value="ET TRANSLATION PRODUCT-RELATED"/>
    <property type="match status" value="1"/>
</dbReference>
<dbReference type="GO" id="GO:0016020">
    <property type="term" value="C:membrane"/>
    <property type="evidence" value="ECO:0007669"/>
    <property type="project" value="UniProtKB-SubCell"/>
</dbReference>
<evidence type="ECO:0000256" key="1">
    <source>
        <dbReference type="ARBA" id="ARBA00004141"/>
    </source>
</evidence>
<dbReference type="InterPro" id="IPR010291">
    <property type="entry name" value="Ion_channel_UNC-93"/>
</dbReference>
<sequence>MYCGSTAGQLKQVGMVSSRRLERLSIVLLGLGQMCIMTGYDTQSFVAESVLHSVNGREPTRIDAFAGYYGYVLYYAGHGAYLTSHSTRATIEQNSAIAWTIACLW</sequence>
<dbReference type="InterPro" id="IPR051617">
    <property type="entry name" value="UNC-93-like_regulator"/>
</dbReference>
<dbReference type="PANTHER" id="PTHR23294:SF18">
    <property type="entry name" value="UNC93-LIKE PROTEIN MFSD11"/>
    <property type="match status" value="1"/>
</dbReference>
<organism evidence="5 6">
    <name type="scientific">Necator americanus</name>
    <name type="common">Human hookworm</name>
    <dbReference type="NCBI Taxonomy" id="51031"/>
    <lineage>
        <taxon>Eukaryota</taxon>
        <taxon>Metazoa</taxon>
        <taxon>Ecdysozoa</taxon>
        <taxon>Nematoda</taxon>
        <taxon>Chromadorea</taxon>
        <taxon>Rhabditida</taxon>
        <taxon>Rhabditina</taxon>
        <taxon>Rhabditomorpha</taxon>
        <taxon>Strongyloidea</taxon>
        <taxon>Ancylostomatidae</taxon>
        <taxon>Bunostominae</taxon>
        <taxon>Necator</taxon>
    </lineage>
</organism>
<protein>
    <submittedName>
        <fullName evidence="5">Uncharacterized protein</fullName>
    </submittedName>
</protein>
<dbReference type="KEGG" id="nai:NECAME_02353"/>
<comment type="subcellular location">
    <subcellularLocation>
        <location evidence="1">Membrane</location>
        <topology evidence="1">Multi-pass membrane protein</topology>
    </subcellularLocation>
</comment>
<evidence type="ECO:0000256" key="3">
    <source>
        <dbReference type="ARBA" id="ARBA00022989"/>
    </source>
</evidence>
<dbReference type="OrthoDB" id="5856527at2759"/>
<dbReference type="AlphaFoldDB" id="W2TEW9"/>
<dbReference type="Proteomes" id="UP000053676">
    <property type="component" value="Unassembled WGS sequence"/>
</dbReference>
<dbReference type="EMBL" id="KI659040">
    <property type="protein sequence ID" value="ETN80605.1"/>
    <property type="molecule type" value="Genomic_DNA"/>
</dbReference>
<reference evidence="6" key="1">
    <citation type="journal article" date="2014" name="Nat. Genet.">
        <title>Genome of the human hookworm Necator americanus.</title>
        <authorList>
            <person name="Tang Y.T."/>
            <person name="Gao X."/>
            <person name="Rosa B.A."/>
            <person name="Abubucker S."/>
            <person name="Hallsworth-Pepin K."/>
            <person name="Martin J."/>
            <person name="Tyagi R."/>
            <person name="Heizer E."/>
            <person name="Zhang X."/>
            <person name="Bhonagiri-Palsikar V."/>
            <person name="Minx P."/>
            <person name="Warren W.C."/>
            <person name="Wang Q."/>
            <person name="Zhan B."/>
            <person name="Hotez P.J."/>
            <person name="Sternberg P.W."/>
            <person name="Dougall A."/>
            <person name="Gaze S.T."/>
            <person name="Mulvenna J."/>
            <person name="Sotillo J."/>
            <person name="Ranganathan S."/>
            <person name="Rabelo E.M."/>
            <person name="Wilson R.K."/>
            <person name="Felgner P.L."/>
            <person name="Bethony J."/>
            <person name="Hawdon J.M."/>
            <person name="Gasser R.B."/>
            <person name="Loukas A."/>
            <person name="Mitreva M."/>
        </authorList>
    </citation>
    <scope>NUCLEOTIDE SEQUENCE [LARGE SCALE GENOMIC DNA]</scope>
</reference>
<gene>
    <name evidence="5" type="ORF">NECAME_02353</name>
</gene>
<dbReference type="Pfam" id="PF05978">
    <property type="entry name" value="UNC-93"/>
    <property type="match status" value="1"/>
</dbReference>
<name>W2TEW9_NECAM</name>
<keyword evidence="4" id="KW-0472">Membrane</keyword>
<keyword evidence="2" id="KW-0812">Transmembrane</keyword>
<evidence type="ECO:0000313" key="5">
    <source>
        <dbReference type="EMBL" id="ETN80605.1"/>
    </source>
</evidence>
<proteinExistence type="predicted"/>
<evidence type="ECO:0000256" key="4">
    <source>
        <dbReference type="ARBA" id="ARBA00023136"/>
    </source>
</evidence>
<keyword evidence="3" id="KW-1133">Transmembrane helix</keyword>
<evidence type="ECO:0000256" key="2">
    <source>
        <dbReference type="ARBA" id="ARBA00022692"/>
    </source>
</evidence>
<keyword evidence="6" id="KW-1185">Reference proteome</keyword>